<evidence type="ECO:0000256" key="2">
    <source>
        <dbReference type="ARBA" id="ARBA00004922"/>
    </source>
</evidence>
<organism evidence="15 16">
    <name type="scientific">Saccoglossus kowalevskii</name>
    <name type="common">Acorn worm</name>
    <dbReference type="NCBI Taxonomy" id="10224"/>
    <lineage>
        <taxon>Eukaryota</taxon>
        <taxon>Metazoa</taxon>
        <taxon>Hemichordata</taxon>
        <taxon>Enteropneusta</taxon>
        <taxon>Harrimaniidae</taxon>
        <taxon>Saccoglossus</taxon>
    </lineage>
</organism>
<proteinExistence type="inferred from homology"/>
<dbReference type="GeneID" id="100366560"/>
<keyword evidence="8" id="KW-0735">Signal-anchor</keyword>
<dbReference type="Pfam" id="PF15024">
    <property type="entry name" value="Glyco_transf_18"/>
    <property type="match status" value="2"/>
</dbReference>
<evidence type="ECO:0000256" key="10">
    <source>
        <dbReference type="ARBA" id="ARBA00023034"/>
    </source>
</evidence>
<dbReference type="EC" id="2.4.1.155" evidence="4"/>
<keyword evidence="6" id="KW-0808">Transferase</keyword>
<evidence type="ECO:0000256" key="12">
    <source>
        <dbReference type="ARBA" id="ARBA00023180"/>
    </source>
</evidence>
<dbReference type="PANTHER" id="PTHR15075">
    <property type="entry name" value="ALPHA-MANNOSIDE BETA-1,6-N-ACETYLGLUCOSAMINYLTRANSFERASE"/>
    <property type="match status" value="1"/>
</dbReference>
<evidence type="ECO:0000313" key="16">
    <source>
        <dbReference type="RefSeq" id="XP_002736478.1"/>
    </source>
</evidence>
<evidence type="ECO:0000256" key="3">
    <source>
        <dbReference type="ARBA" id="ARBA00007477"/>
    </source>
</evidence>
<keyword evidence="9" id="KW-1133">Transmembrane helix</keyword>
<sequence>MEPDLPCQYSDKNLQEFVHCRGKIDWMGKYWHTDSCYKHYGVDGSMCSIAIYLSEIENWCPVLPWRKGVPNNLLSDPESEMEPLFKLMADDNKFLWMKNRIDRMWDNKWVPAGKALQMKQDLSNRSKKRQSRKREDAKSLCYMKAKGVSNKNCPVSGVRPVDLIYIDIVGLKQFKKVAGSLWNQFSCMLRVIDTFGTEPAFNLDTYARKAGTKSVWGKWGLVPLQFMTMFPHTPDNSFMGFVVENDLQDEDFERPVPKQNDMAVVYGKKADMWLDSKAYLDIIHERFTLHGTVYANTSDDLMNIPRYVINHGILSGDQVQELLKKAKLFVGLGFPYDGPAPLEAIANGCVFLNPSFNPPLNSMNTKFFKGKPTLRELTSQHPYAEVYIGKPYVHTVSITNTTAFRAVLREIQETEYLKPYVPHEFTPEGMLQRLNAYIENQDFCSANPKQWPPLSALKVKISNPKESCKAVCMKNGLICEPSFFKSLNTQEMIEREGYLECKSVISVEDIYAPSFIKESNICHLEKQKLLFSCAGGSDTRNRVCPCRDFIKGQVSLCKDCL</sequence>
<feature type="domain" description="Glycosyltransferase family 18 catalytic" evidence="14">
    <location>
        <begin position="36"/>
        <end position="129"/>
    </location>
</feature>
<dbReference type="PANTHER" id="PTHR15075:SF2">
    <property type="entry name" value="ALPHA-1,6-MANNOSYLGLYCOPROTEIN 6-BETA-N-ACETYLGLUCOSAMINYLTRANSFERASE"/>
    <property type="match status" value="1"/>
</dbReference>
<protein>
    <recommendedName>
        <fullName evidence="4">alpha-1,6-mannosyl-glycoprotein 6-beta-N-acetylglucosaminyltransferase</fullName>
        <ecNumber evidence="4">2.4.1.155</ecNumber>
    </recommendedName>
</protein>
<dbReference type="RefSeq" id="XP_002736478.1">
    <property type="nucleotide sequence ID" value="XM_002736432.2"/>
</dbReference>
<comment type="pathway">
    <text evidence="2">Protein modification; protein glycosylation.</text>
</comment>
<feature type="domain" description="Glycosyltransferase family 18 catalytic" evidence="14">
    <location>
        <begin position="142"/>
        <end position="546"/>
    </location>
</feature>
<evidence type="ECO:0000256" key="6">
    <source>
        <dbReference type="ARBA" id="ARBA00022679"/>
    </source>
</evidence>
<evidence type="ECO:0000256" key="11">
    <source>
        <dbReference type="ARBA" id="ARBA00023136"/>
    </source>
</evidence>
<evidence type="ECO:0000259" key="14">
    <source>
        <dbReference type="Pfam" id="PF15024"/>
    </source>
</evidence>
<gene>
    <name evidence="16" type="primary">LOC100366560</name>
</gene>
<evidence type="ECO:0000313" key="15">
    <source>
        <dbReference type="Proteomes" id="UP000694865"/>
    </source>
</evidence>
<name>A0ABM0GSL5_SACKO</name>
<keyword evidence="11" id="KW-0472">Membrane</keyword>
<keyword evidence="7" id="KW-0812">Transmembrane</keyword>
<keyword evidence="5" id="KW-0328">Glycosyltransferase</keyword>
<comment type="catalytic activity">
    <reaction evidence="13">
        <text>N(4)-{beta-D-GlcNAc-(1-&gt;2)-[beta-D-GlcNAc-(1-&gt;4)]-alpha-D-Man-(1-&gt;3)-[beta-D-GlcNAc-(1-&gt;2)-alpha-D-Man-(1-&gt;6)]-beta-D-Man-(1-&gt;4)-beta-D-GlcNAc-(1-&gt;4)-beta-D-GlcNAc}-L-asparaginyl-[protein] + UDP-N-acetyl-alpha-D-glucosamine = N(4)-{beta-D-GlcNAc-(1-&gt;2)-[beta-D-GlcNAc-(1-&gt;4)]-alpha-D-Man-(1-&gt;3)-[beta-D-GlcNAc-(1-&gt;2)-[beta-D-GlcNAc-(1-&gt;6)]-alpha-D-Man-(1-&gt;6)]-beta-D-Man-(1-&gt;4)-beta-D-GlcNAc-(1-&gt;4)-beta-D-GlcNAc}-L-asparaginyl-[protein] + UDP + H(+)</text>
        <dbReference type="Rhea" id="RHEA:16921"/>
        <dbReference type="Rhea" id="RHEA-COMP:14374"/>
        <dbReference type="Rhea" id="RHEA-COMP:14377"/>
        <dbReference type="ChEBI" id="CHEBI:15378"/>
        <dbReference type="ChEBI" id="CHEBI:57705"/>
        <dbReference type="ChEBI" id="CHEBI:58223"/>
        <dbReference type="ChEBI" id="CHEBI:139507"/>
        <dbReference type="ChEBI" id="CHEBI:139510"/>
        <dbReference type="EC" id="2.4.1.155"/>
    </reaction>
</comment>
<evidence type="ECO:0000256" key="13">
    <source>
        <dbReference type="ARBA" id="ARBA00048243"/>
    </source>
</evidence>
<dbReference type="InterPro" id="IPR052105">
    <property type="entry name" value="MGAT5_Glycosyltransferase"/>
</dbReference>
<comment type="subcellular location">
    <subcellularLocation>
        <location evidence="1">Golgi apparatus membrane</location>
        <topology evidence="1">Single-pass type II membrane protein</topology>
    </subcellularLocation>
</comment>
<evidence type="ECO:0000256" key="7">
    <source>
        <dbReference type="ARBA" id="ARBA00022692"/>
    </source>
</evidence>
<keyword evidence="10" id="KW-0333">Golgi apparatus</keyword>
<evidence type="ECO:0000256" key="9">
    <source>
        <dbReference type="ARBA" id="ARBA00022989"/>
    </source>
</evidence>
<dbReference type="Proteomes" id="UP000694865">
    <property type="component" value="Unplaced"/>
</dbReference>
<accession>A0ABM0GSL5</accession>
<evidence type="ECO:0000256" key="5">
    <source>
        <dbReference type="ARBA" id="ARBA00022676"/>
    </source>
</evidence>
<evidence type="ECO:0000256" key="8">
    <source>
        <dbReference type="ARBA" id="ARBA00022968"/>
    </source>
</evidence>
<evidence type="ECO:0000256" key="4">
    <source>
        <dbReference type="ARBA" id="ARBA00012671"/>
    </source>
</evidence>
<comment type="similarity">
    <text evidence="3">Belongs to the glycosyltransferase 18 family.</text>
</comment>
<keyword evidence="15" id="KW-1185">Reference proteome</keyword>
<dbReference type="InterPro" id="IPR026116">
    <property type="entry name" value="GT18_cat"/>
</dbReference>
<keyword evidence="12" id="KW-0325">Glycoprotein</keyword>
<reference evidence="16" key="1">
    <citation type="submission" date="2025-08" db="UniProtKB">
        <authorList>
            <consortium name="RefSeq"/>
        </authorList>
    </citation>
    <scope>IDENTIFICATION</scope>
    <source>
        <tissue evidence="16">Testes</tissue>
    </source>
</reference>
<evidence type="ECO:0000256" key="1">
    <source>
        <dbReference type="ARBA" id="ARBA00004323"/>
    </source>
</evidence>